<dbReference type="EMBL" id="JABJRC010000001">
    <property type="protein sequence ID" value="NOL38835.1"/>
    <property type="molecule type" value="Genomic_DNA"/>
</dbReference>
<dbReference type="Pfam" id="PF02578">
    <property type="entry name" value="Cu-oxidase_4"/>
    <property type="match status" value="1"/>
</dbReference>
<evidence type="ECO:0000313" key="13">
    <source>
        <dbReference type="EMBL" id="MBB6568578.1"/>
    </source>
</evidence>
<evidence type="ECO:0000256" key="7">
    <source>
        <dbReference type="ARBA" id="ARBA00022833"/>
    </source>
</evidence>
<evidence type="ECO:0000256" key="8">
    <source>
        <dbReference type="ARBA" id="ARBA00023008"/>
    </source>
</evidence>
<keyword evidence="15" id="KW-1185">Reference proteome</keyword>
<keyword evidence="4" id="KW-0808">Transferase</keyword>
<evidence type="ECO:0000256" key="4">
    <source>
        <dbReference type="ARBA" id="ARBA00022679"/>
    </source>
</evidence>
<dbReference type="CDD" id="cd16833">
    <property type="entry name" value="YfiH"/>
    <property type="match status" value="1"/>
</dbReference>
<keyword evidence="6" id="KW-0378">Hydrolase</keyword>
<dbReference type="Proteomes" id="UP000553957">
    <property type="component" value="Unassembled WGS sequence"/>
</dbReference>
<dbReference type="SUPFAM" id="SSF64438">
    <property type="entry name" value="CNF1/YfiH-like putative cysteine hydrolases"/>
    <property type="match status" value="1"/>
</dbReference>
<sequence>MFSYDEVHGAARFAVTDRFGGISQPPFGELNLGGAGELGEDAARIGENFRRVGAAFGVEPERVIRVSQVHGRDVHVVRPGDPVPLDPVPRVDALVTTRTDIVLCVRAADCLPVLFVDSANGIIGAAHSGRPGMYAGIAPATVEAMRSLGAEQITAVLGPNACGRCYEVPAEMRAEVAERVPAAYSETSWGTPALDVAAGVKAQLTELGVEVIEDARGCTMEDPALYSYRREGKQSGRLAGLIKLVAA</sequence>
<evidence type="ECO:0000256" key="11">
    <source>
        <dbReference type="ARBA" id="ARBA00049893"/>
    </source>
</evidence>
<comment type="catalytic activity">
    <reaction evidence="1">
        <text>inosine + phosphate = alpha-D-ribose 1-phosphate + hypoxanthine</text>
        <dbReference type="Rhea" id="RHEA:27646"/>
        <dbReference type="ChEBI" id="CHEBI:17368"/>
        <dbReference type="ChEBI" id="CHEBI:17596"/>
        <dbReference type="ChEBI" id="CHEBI:43474"/>
        <dbReference type="ChEBI" id="CHEBI:57720"/>
        <dbReference type="EC" id="2.4.2.1"/>
    </reaction>
    <physiologicalReaction direction="left-to-right" evidence="1">
        <dbReference type="Rhea" id="RHEA:27647"/>
    </physiologicalReaction>
</comment>
<dbReference type="InterPro" id="IPR038371">
    <property type="entry name" value="Cu_polyphenol_OxRdtase_sf"/>
</dbReference>
<evidence type="ECO:0000256" key="3">
    <source>
        <dbReference type="ARBA" id="ARBA00007353"/>
    </source>
</evidence>
<organism evidence="14 15">
    <name type="scientific">Kribbella sandramycini</name>
    <dbReference type="NCBI Taxonomy" id="60450"/>
    <lineage>
        <taxon>Bacteria</taxon>
        <taxon>Bacillati</taxon>
        <taxon>Actinomycetota</taxon>
        <taxon>Actinomycetes</taxon>
        <taxon>Propionibacteriales</taxon>
        <taxon>Kribbellaceae</taxon>
        <taxon>Kribbella</taxon>
    </lineage>
</organism>
<dbReference type="AlphaFoldDB" id="A0A7Y4KUA1"/>
<dbReference type="GO" id="GO:0016787">
    <property type="term" value="F:hydrolase activity"/>
    <property type="evidence" value="ECO:0007669"/>
    <property type="project" value="UniProtKB-KW"/>
</dbReference>
<keyword evidence="7" id="KW-0862">Zinc</keyword>
<evidence type="ECO:0000313" key="16">
    <source>
        <dbReference type="Proteomes" id="UP000553957"/>
    </source>
</evidence>
<comment type="catalytic activity">
    <reaction evidence="11">
        <text>S-methyl-5'-thioadenosine + phosphate = 5-(methylsulfanyl)-alpha-D-ribose 1-phosphate + adenine</text>
        <dbReference type="Rhea" id="RHEA:11852"/>
        <dbReference type="ChEBI" id="CHEBI:16708"/>
        <dbReference type="ChEBI" id="CHEBI:17509"/>
        <dbReference type="ChEBI" id="CHEBI:43474"/>
        <dbReference type="ChEBI" id="CHEBI:58533"/>
        <dbReference type="EC" id="2.4.2.28"/>
    </reaction>
    <physiologicalReaction direction="left-to-right" evidence="11">
        <dbReference type="Rhea" id="RHEA:11853"/>
    </physiologicalReaction>
</comment>
<dbReference type="PANTHER" id="PTHR30616:SF2">
    <property type="entry name" value="PURINE NUCLEOSIDE PHOSPHORYLASE LACC1"/>
    <property type="match status" value="1"/>
</dbReference>
<accession>A0A7Y4KUA1</accession>
<evidence type="ECO:0000313" key="14">
    <source>
        <dbReference type="EMBL" id="NOL38835.1"/>
    </source>
</evidence>
<dbReference type="InterPro" id="IPR011324">
    <property type="entry name" value="Cytotoxic_necrot_fac-like_cat"/>
</dbReference>
<evidence type="ECO:0000256" key="2">
    <source>
        <dbReference type="ARBA" id="ARBA00003215"/>
    </source>
</evidence>
<comment type="caution">
    <text evidence="14">The sequence shown here is derived from an EMBL/GenBank/DDBJ whole genome shotgun (WGS) entry which is preliminary data.</text>
</comment>
<dbReference type="Proteomes" id="UP000534306">
    <property type="component" value="Unassembled WGS sequence"/>
</dbReference>
<dbReference type="EMBL" id="JACHKF010000001">
    <property type="protein sequence ID" value="MBB6568578.1"/>
    <property type="molecule type" value="Genomic_DNA"/>
</dbReference>
<evidence type="ECO:0000256" key="10">
    <source>
        <dbReference type="ARBA" id="ARBA00048968"/>
    </source>
</evidence>
<dbReference type="NCBIfam" id="TIGR00726">
    <property type="entry name" value="peptidoglycan editing factor PgeF"/>
    <property type="match status" value="1"/>
</dbReference>
<evidence type="ECO:0000313" key="15">
    <source>
        <dbReference type="Proteomes" id="UP000534306"/>
    </source>
</evidence>
<dbReference type="PANTHER" id="PTHR30616">
    <property type="entry name" value="UNCHARACTERIZED PROTEIN YFIH"/>
    <property type="match status" value="1"/>
</dbReference>
<dbReference type="GO" id="GO:0017061">
    <property type="term" value="F:S-methyl-5-thioadenosine phosphorylase activity"/>
    <property type="evidence" value="ECO:0007669"/>
    <property type="project" value="UniProtKB-EC"/>
</dbReference>
<protein>
    <recommendedName>
        <fullName evidence="12">Purine nucleoside phosphorylase</fullName>
    </recommendedName>
</protein>
<evidence type="ECO:0000256" key="6">
    <source>
        <dbReference type="ARBA" id="ARBA00022801"/>
    </source>
</evidence>
<comment type="similarity">
    <text evidence="3 12">Belongs to the purine nucleoside phosphorylase YfiH/LACC1 family.</text>
</comment>
<dbReference type="InterPro" id="IPR003730">
    <property type="entry name" value="Cu_polyphenol_OxRdtase"/>
</dbReference>
<reference evidence="14 15" key="1">
    <citation type="submission" date="2020-05" db="EMBL/GenBank/DDBJ databases">
        <title>Genome sequence of Kribbella sandramycini ATCC 39419.</title>
        <authorList>
            <person name="Maclea K.S."/>
            <person name="Fair J.L."/>
        </authorList>
    </citation>
    <scope>NUCLEOTIDE SEQUENCE [LARGE SCALE GENOMIC DNA]</scope>
    <source>
        <strain evidence="14 15">ATCC 39419</strain>
    </source>
</reference>
<name>A0A7Y4KUA1_9ACTN</name>
<comment type="function">
    <text evidence="2">Purine nucleoside enzyme that catalyzes the phosphorolysis of adenosine and inosine nucleosides, yielding D-ribose 1-phosphate and the respective free bases, adenine and hypoxanthine. Also catalyzes the phosphorolysis of S-methyl-5'-thioadenosine into adenine and S-methyl-5-thio-alpha-D-ribose 1-phosphate. Also has adenosine deaminase activity.</text>
</comment>
<dbReference type="GO" id="GO:0005507">
    <property type="term" value="F:copper ion binding"/>
    <property type="evidence" value="ECO:0007669"/>
    <property type="project" value="TreeGrafter"/>
</dbReference>
<dbReference type="Gene3D" id="3.60.140.10">
    <property type="entry name" value="CNF1/YfiH-like putative cysteine hydrolases"/>
    <property type="match status" value="1"/>
</dbReference>
<keyword evidence="5" id="KW-0479">Metal-binding</keyword>
<keyword evidence="8" id="KW-0186">Copper</keyword>
<evidence type="ECO:0000256" key="1">
    <source>
        <dbReference type="ARBA" id="ARBA00000553"/>
    </source>
</evidence>
<comment type="catalytic activity">
    <reaction evidence="10">
        <text>adenosine + phosphate = alpha-D-ribose 1-phosphate + adenine</text>
        <dbReference type="Rhea" id="RHEA:27642"/>
        <dbReference type="ChEBI" id="CHEBI:16335"/>
        <dbReference type="ChEBI" id="CHEBI:16708"/>
        <dbReference type="ChEBI" id="CHEBI:43474"/>
        <dbReference type="ChEBI" id="CHEBI:57720"/>
        <dbReference type="EC" id="2.4.2.1"/>
    </reaction>
    <physiologicalReaction direction="left-to-right" evidence="10">
        <dbReference type="Rhea" id="RHEA:27643"/>
    </physiologicalReaction>
</comment>
<comment type="catalytic activity">
    <reaction evidence="9">
        <text>adenosine + H2O + H(+) = inosine + NH4(+)</text>
        <dbReference type="Rhea" id="RHEA:24408"/>
        <dbReference type="ChEBI" id="CHEBI:15377"/>
        <dbReference type="ChEBI" id="CHEBI:15378"/>
        <dbReference type="ChEBI" id="CHEBI:16335"/>
        <dbReference type="ChEBI" id="CHEBI:17596"/>
        <dbReference type="ChEBI" id="CHEBI:28938"/>
        <dbReference type="EC" id="3.5.4.4"/>
    </reaction>
    <physiologicalReaction direction="left-to-right" evidence="9">
        <dbReference type="Rhea" id="RHEA:24409"/>
    </physiologicalReaction>
</comment>
<evidence type="ECO:0000256" key="9">
    <source>
        <dbReference type="ARBA" id="ARBA00047989"/>
    </source>
</evidence>
<proteinExistence type="inferred from homology"/>
<gene>
    <name evidence="14" type="primary">pgeF</name>
    <name evidence="13" type="ORF">HNR71_004215</name>
    <name evidence="14" type="ORF">HPO96_01115</name>
</gene>
<evidence type="ECO:0000256" key="12">
    <source>
        <dbReference type="RuleBase" id="RU361274"/>
    </source>
</evidence>
<dbReference type="RefSeq" id="WP_171670220.1">
    <property type="nucleotide sequence ID" value="NZ_BAAAGT010000012.1"/>
</dbReference>
<reference evidence="13 16" key="2">
    <citation type="submission" date="2020-08" db="EMBL/GenBank/DDBJ databases">
        <title>Sequencing the genomes of 1000 actinobacteria strains.</title>
        <authorList>
            <person name="Klenk H.-P."/>
        </authorList>
    </citation>
    <scope>NUCLEOTIDE SEQUENCE [LARGE SCALE GENOMIC DNA]</scope>
    <source>
        <strain evidence="13 16">DSM 15626</strain>
    </source>
</reference>
<evidence type="ECO:0000256" key="5">
    <source>
        <dbReference type="ARBA" id="ARBA00022723"/>
    </source>
</evidence>